<accession>A0ACD3AN10</accession>
<evidence type="ECO:0000313" key="2">
    <source>
        <dbReference type="Proteomes" id="UP000308600"/>
    </source>
</evidence>
<protein>
    <submittedName>
        <fullName evidence="1">Uncharacterized protein</fullName>
    </submittedName>
</protein>
<gene>
    <name evidence="1" type="ORF">BDN72DRAFT_880010</name>
</gene>
<organism evidence="1 2">
    <name type="scientific">Pluteus cervinus</name>
    <dbReference type="NCBI Taxonomy" id="181527"/>
    <lineage>
        <taxon>Eukaryota</taxon>
        <taxon>Fungi</taxon>
        <taxon>Dikarya</taxon>
        <taxon>Basidiomycota</taxon>
        <taxon>Agaricomycotina</taxon>
        <taxon>Agaricomycetes</taxon>
        <taxon>Agaricomycetidae</taxon>
        <taxon>Agaricales</taxon>
        <taxon>Pluteineae</taxon>
        <taxon>Pluteaceae</taxon>
        <taxon>Pluteus</taxon>
    </lineage>
</organism>
<sequence length="274" mass="31553">MDKQHMYMSTDPIFPEDVEREIFETMARLHPDEAPFLVRVAKRVHIWVEAVLFKVVMTYQSLRSPPGITVDSFKRNTRHLHHLLIGAVDVPLNREILHSLPLCTEIEDLAVWTDDLKGVIEHCETLRPRRVSMAIVTLFGHPGFGDAHLGFFSRLTHFEVVDVASNWEDFSDVSKIPELTHLSLMVTCSDRVIRGVLRECRKLKILALVQQYYVEGNAPCVHDPVKWEEEDDRVVSFLCDFEADWEAFARGGDCMWTMAEGIVANRIKERQPSQ</sequence>
<name>A0ACD3AN10_9AGAR</name>
<keyword evidence="2" id="KW-1185">Reference proteome</keyword>
<dbReference type="EMBL" id="ML208391">
    <property type="protein sequence ID" value="TFK66911.1"/>
    <property type="molecule type" value="Genomic_DNA"/>
</dbReference>
<evidence type="ECO:0000313" key="1">
    <source>
        <dbReference type="EMBL" id="TFK66911.1"/>
    </source>
</evidence>
<reference evidence="1 2" key="1">
    <citation type="journal article" date="2019" name="Nat. Ecol. Evol.">
        <title>Megaphylogeny resolves global patterns of mushroom evolution.</title>
        <authorList>
            <person name="Varga T."/>
            <person name="Krizsan K."/>
            <person name="Foldi C."/>
            <person name="Dima B."/>
            <person name="Sanchez-Garcia M."/>
            <person name="Sanchez-Ramirez S."/>
            <person name="Szollosi G.J."/>
            <person name="Szarkandi J.G."/>
            <person name="Papp V."/>
            <person name="Albert L."/>
            <person name="Andreopoulos W."/>
            <person name="Angelini C."/>
            <person name="Antonin V."/>
            <person name="Barry K.W."/>
            <person name="Bougher N.L."/>
            <person name="Buchanan P."/>
            <person name="Buyck B."/>
            <person name="Bense V."/>
            <person name="Catcheside P."/>
            <person name="Chovatia M."/>
            <person name="Cooper J."/>
            <person name="Damon W."/>
            <person name="Desjardin D."/>
            <person name="Finy P."/>
            <person name="Geml J."/>
            <person name="Haridas S."/>
            <person name="Hughes K."/>
            <person name="Justo A."/>
            <person name="Karasinski D."/>
            <person name="Kautmanova I."/>
            <person name="Kiss B."/>
            <person name="Kocsube S."/>
            <person name="Kotiranta H."/>
            <person name="LaButti K.M."/>
            <person name="Lechner B.E."/>
            <person name="Liimatainen K."/>
            <person name="Lipzen A."/>
            <person name="Lukacs Z."/>
            <person name="Mihaltcheva S."/>
            <person name="Morgado L.N."/>
            <person name="Niskanen T."/>
            <person name="Noordeloos M.E."/>
            <person name="Ohm R.A."/>
            <person name="Ortiz-Santana B."/>
            <person name="Ovrebo C."/>
            <person name="Racz N."/>
            <person name="Riley R."/>
            <person name="Savchenko A."/>
            <person name="Shiryaev A."/>
            <person name="Soop K."/>
            <person name="Spirin V."/>
            <person name="Szebenyi C."/>
            <person name="Tomsovsky M."/>
            <person name="Tulloss R.E."/>
            <person name="Uehling J."/>
            <person name="Grigoriev I.V."/>
            <person name="Vagvolgyi C."/>
            <person name="Papp T."/>
            <person name="Martin F.M."/>
            <person name="Miettinen O."/>
            <person name="Hibbett D.S."/>
            <person name="Nagy L.G."/>
        </authorList>
    </citation>
    <scope>NUCLEOTIDE SEQUENCE [LARGE SCALE GENOMIC DNA]</scope>
    <source>
        <strain evidence="1 2">NL-1719</strain>
    </source>
</reference>
<proteinExistence type="predicted"/>
<dbReference type="Proteomes" id="UP000308600">
    <property type="component" value="Unassembled WGS sequence"/>
</dbReference>